<comment type="caution">
    <text evidence="1">The sequence shown here is derived from an EMBL/GenBank/DDBJ whole genome shotgun (WGS) entry which is preliminary data.</text>
</comment>
<reference evidence="2" key="1">
    <citation type="submission" date="2023-07" db="EMBL/GenBank/DDBJ databases">
        <title>Novel species isolated from saline lakes on Tibetan Plateau.</title>
        <authorList>
            <person name="Lu H."/>
        </authorList>
    </citation>
    <scope>NUCLEOTIDE SEQUENCE [LARGE SCALE GENOMIC DNA]</scope>
    <source>
        <strain evidence="2">CAK8W</strain>
    </source>
</reference>
<evidence type="ECO:0000313" key="1">
    <source>
        <dbReference type="EMBL" id="MBZ9777700.1"/>
    </source>
</evidence>
<organism evidence="1 2">
    <name type="scientific">Psychroflexus longus</name>
    <dbReference type="NCBI Taxonomy" id="2873596"/>
    <lineage>
        <taxon>Bacteria</taxon>
        <taxon>Pseudomonadati</taxon>
        <taxon>Bacteroidota</taxon>
        <taxon>Flavobacteriia</taxon>
        <taxon>Flavobacteriales</taxon>
        <taxon>Flavobacteriaceae</taxon>
        <taxon>Psychroflexus</taxon>
    </lineage>
</organism>
<keyword evidence="2" id="KW-1185">Reference proteome</keyword>
<gene>
    <name evidence="1" type="ORF">LB452_02085</name>
</gene>
<proteinExistence type="predicted"/>
<dbReference type="RefSeq" id="WP_224460062.1">
    <property type="nucleotide sequence ID" value="NZ_JAIQZE010000001.1"/>
</dbReference>
<evidence type="ECO:0000313" key="2">
    <source>
        <dbReference type="Proteomes" id="UP001199314"/>
    </source>
</evidence>
<accession>A0ABS7XG69</accession>
<name>A0ABS7XG69_9FLAO</name>
<dbReference type="EMBL" id="JAIQZE010000001">
    <property type="protein sequence ID" value="MBZ9777700.1"/>
    <property type="molecule type" value="Genomic_DNA"/>
</dbReference>
<sequence length="62" mass="7489">MTKRRVIRAADIEAFFGIGTRQARQYISDVRQEFQKQKHQPVTLSEFCRYYNISKDEFLEIM</sequence>
<protein>
    <submittedName>
        <fullName evidence="1">Uncharacterized protein</fullName>
    </submittedName>
</protein>
<dbReference type="Proteomes" id="UP001199314">
    <property type="component" value="Unassembled WGS sequence"/>
</dbReference>